<comment type="catalytic activity">
    <reaction evidence="8">
        <text>L-seryl-[protein] + ATP = O-phospho-L-seryl-[protein] + ADP + H(+)</text>
        <dbReference type="Rhea" id="RHEA:17989"/>
        <dbReference type="Rhea" id="RHEA-COMP:9863"/>
        <dbReference type="Rhea" id="RHEA-COMP:11604"/>
        <dbReference type="ChEBI" id="CHEBI:15378"/>
        <dbReference type="ChEBI" id="CHEBI:29999"/>
        <dbReference type="ChEBI" id="CHEBI:30616"/>
        <dbReference type="ChEBI" id="CHEBI:83421"/>
        <dbReference type="ChEBI" id="CHEBI:456216"/>
        <dbReference type="EC" id="2.7.11.1"/>
    </reaction>
</comment>
<keyword evidence="2" id="KW-0723">Serine/threonine-protein kinase</keyword>
<evidence type="ECO:0000259" key="9">
    <source>
        <dbReference type="PROSITE" id="PS50011"/>
    </source>
</evidence>
<dbReference type="SUPFAM" id="SSF56112">
    <property type="entry name" value="Protein kinase-like (PK-like)"/>
    <property type="match status" value="1"/>
</dbReference>
<dbReference type="EC" id="2.7.11.1" evidence="1"/>
<evidence type="ECO:0000256" key="6">
    <source>
        <dbReference type="ARBA" id="ARBA00022840"/>
    </source>
</evidence>
<dbReference type="GO" id="GO:0004674">
    <property type="term" value="F:protein serine/threonine kinase activity"/>
    <property type="evidence" value="ECO:0007669"/>
    <property type="project" value="UniProtKB-KW"/>
</dbReference>
<dbReference type="Gene3D" id="1.10.510.10">
    <property type="entry name" value="Transferase(Phosphotransferase) domain 1"/>
    <property type="match status" value="1"/>
</dbReference>
<keyword evidence="6" id="KW-0067">ATP-binding</keyword>
<reference evidence="10" key="3">
    <citation type="journal article" date="2017" name="Nature">
        <title>Genome sequence of the progenitor of the wheat D genome Aegilops tauschii.</title>
        <authorList>
            <person name="Luo M.C."/>
            <person name="Gu Y.Q."/>
            <person name="Puiu D."/>
            <person name="Wang H."/>
            <person name="Twardziok S.O."/>
            <person name="Deal K.R."/>
            <person name="Huo N."/>
            <person name="Zhu T."/>
            <person name="Wang L."/>
            <person name="Wang Y."/>
            <person name="McGuire P.E."/>
            <person name="Liu S."/>
            <person name="Long H."/>
            <person name="Ramasamy R.K."/>
            <person name="Rodriguez J.C."/>
            <person name="Van S.L."/>
            <person name="Yuan L."/>
            <person name="Wang Z."/>
            <person name="Xia Z."/>
            <person name="Xiao L."/>
            <person name="Anderson O.D."/>
            <person name="Ouyang S."/>
            <person name="Liang Y."/>
            <person name="Zimin A.V."/>
            <person name="Pertea G."/>
            <person name="Qi P."/>
            <person name="Bennetzen J.L."/>
            <person name="Dai X."/>
            <person name="Dawson M.W."/>
            <person name="Muller H.G."/>
            <person name="Kugler K."/>
            <person name="Rivarola-Duarte L."/>
            <person name="Spannagl M."/>
            <person name="Mayer K.F.X."/>
            <person name="Lu F.H."/>
            <person name="Bevan M.W."/>
            <person name="Leroy P."/>
            <person name="Li P."/>
            <person name="You F.M."/>
            <person name="Sun Q."/>
            <person name="Liu Z."/>
            <person name="Lyons E."/>
            <person name="Wicker T."/>
            <person name="Salzberg S.L."/>
            <person name="Devos K.M."/>
            <person name="Dvorak J."/>
        </authorList>
    </citation>
    <scope>NUCLEOTIDE SEQUENCE [LARGE SCALE GENOMIC DNA]</scope>
    <source>
        <strain evidence="10">cv. AL8/78</strain>
    </source>
</reference>
<dbReference type="AlphaFoldDB" id="A0A453PRW1"/>
<keyword evidence="4" id="KW-0547">Nucleotide-binding</keyword>
<dbReference type="PROSITE" id="PS00108">
    <property type="entry name" value="PROTEIN_KINASE_ST"/>
    <property type="match status" value="1"/>
</dbReference>
<dbReference type="PANTHER" id="PTHR47989">
    <property type="entry name" value="OS01G0750732 PROTEIN"/>
    <property type="match status" value="1"/>
</dbReference>
<reference evidence="10" key="5">
    <citation type="journal article" date="2021" name="G3 (Bethesda)">
        <title>Aegilops tauschii genome assembly Aet v5.0 features greater sequence contiguity and improved annotation.</title>
        <authorList>
            <person name="Wang L."/>
            <person name="Zhu T."/>
            <person name="Rodriguez J.C."/>
            <person name="Deal K.R."/>
            <person name="Dubcovsky J."/>
            <person name="McGuire P.E."/>
            <person name="Lux T."/>
            <person name="Spannagl M."/>
            <person name="Mayer K.F.X."/>
            <person name="Baldrich P."/>
            <person name="Meyers B.C."/>
            <person name="Huo N."/>
            <person name="Gu Y.Q."/>
            <person name="Zhou H."/>
            <person name="Devos K.M."/>
            <person name="Bennetzen J.L."/>
            <person name="Unver T."/>
            <person name="Budak H."/>
            <person name="Gulick P.J."/>
            <person name="Galiba G."/>
            <person name="Kalapos B."/>
            <person name="Nelson D.R."/>
            <person name="Li P."/>
            <person name="You F.M."/>
            <person name="Luo M.C."/>
            <person name="Dvorak J."/>
        </authorList>
    </citation>
    <scope>NUCLEOTIDE SEQUENCE [LARGE SCALE GENOMIC DNA]</scope>
    <source>
        <strain evidence="10">cv. AL8/78</strain>
    </source>
</reference>
<dbReference type="SMART" id="SM00220">
    <property type="entry name" value="S_TKc"/>
    <property type="match status" value="1"/>
</dbReference>
<reference evidence="11" key="2">
    <citation type="journal article" date="2017" name="Nat. Plants">
        <title>The Aegilops tauschii genome reveals multiple impacts of transposons.</title>
        <authorList>
            <person name="Zhao G."/>
            <person name="Zou C."/>
            <person name="Li K."/>
            <person name="Wang K."/>
            <person name="Li T."/>
            <person name="Gao L."/>
            <person name="Zhang X."/>
            <person name="Wang H."/>
            <person name="Yang Z."/>
            <person name="Liu X."/>
            <person name="Jiang W."/>
            <person name="Mao L."/>
            <person name="Kong X."/>
            <person name="Jiao Y."/>
            <person name="Jia J."/>
        </authorList>
    </citation>
    <scope>NUCLEOTIDE SEQUENCE [LARGE SCALE GENOMIC DNA]</scope>
    <source>
        <strain evidence="11">cv. AL8/78</strain>
    </source>
</reference>
<evidence type="ECO:0000256" key="4">
    <source>
        <dbReference type="ARBA" id="ARBA00022741"/>
    </source>
</evidence>
<dbReference type="InterPro" id="IPR000719">
    <property type="entry name" value="Prot_kinase_dom"/>
</dbReference>
<evidence type="ECO:0000256" key="5">
    <source>
        <dbReference type="ARBA" id="ARBA00022777"/>
    </source>
</evidence>
<keyword evidence="5" id="KW-0418">Kinase</keyword>
<evidence type="ECO:0000256" key="3">
    <source>
        <dbReference type="ARBA" id="ARBA00022679"/>
    </source>
</evidence>
<dbReference type="Gramene" id="AET6Gv20826500.23">
    <property type="protein sequence ID" value="AET6Gv20826500.23"/>
    <property type="gene ID" value="AET6Gv20826500"/>
</dbReference>
<dbReference type="InterPro" id="IPR011009">
    <property type="entry name" value="Kinase-like_dom_sf"/>
</dbReference>
<dbReference type="Proteomes" id="UP000015105">
    <property type="component" value="Chromosome 6D"/>
</dbReference>
<organism evidence="10 11">
    <name type="scientific">Aegilops tauschii subsp. strangulata</name>
    <name type="common">Goatgrass</name>
    <dbReference type="NCBI Taxonomy" id="200361"/>
    <lineage>
        <taxon>Eukaryota</taxon>
        <taxon>Viridiplantae</taxon>
        <taxon>Streptophyta</taxon>
        <taxon>Embryophyta</taxon>
        <taxon>Tracheophyta</taxon>
        <taxon>Spermatophyta</taxon>
        <taxon>Magnoliopsida</taxon>
        <taxon>Liliopsida</taxon>
        <taxon>Poales</taxon>
        <taxon>Poaceae</taxon>
        <taxon>BOP clade</taxon>
        <taxon>Pooideae</taxon>
        <taxon>Triticodae</taxon>
        <taxon>Triticeae</taxon>
        <taxon>Triticinae</taxon>
        <taxon>Aegilops</taxon>
    </lineage>
</organism>
<dbReference type="FunFam" id="1.10.510.10:FF:001023">
    <property type="entry name" value="Os07g0541700 protein"/>
    <property type="match status" value="1"/>
</dbReference>
<keyword evidence="11" id="KW-1185">Reference proteome</keyword>
<sequence length="254" mass="28283">MSARHTYDLRLFHNYMLICKSLFISAPSSKKTKLDWEARLQIALGTAQGLAYLHHDCSPRIIHRDVKSKNILLDKDYVAHLADFGIAKSVCISKTHTSTYVMGTIGYIDPEYARTSRLNEKSDVYSYGIVLLELLTGKKPVDNECNLHHLVTNFHLLVPSLHPLLILRLNKFTVMGIRFVFLEGDRQHESYHVMGVRSICTVVGAIHCMDGESSIITGSLCSVLQSLPCLSPAFNHMAENSAGSTPLSKAVAIQ</sequence>
<evidence type="ECO:0000256" key="8">
    <source>
        <dbReference type="ARBA" id="ARBA00048679"/>
    </source>
</evidence>
<dbReference type="InterPro" id="IPR008271">
    <property type="entry name" value="Ser/Thr_kinase_AS"/>
</dbReference>
<dbReference type="Pfam" id="PF00069">
    <property type="entry name" value="Pkinase"/>
    <property type="match status" value="1"/>
</dbReference>
<dbReference type="PANTHER" id="PTHR47989:SF47">
    <property type="entry name" value="SERINE_THREONINE-PROTEIN KINASE PBL28-RELATED"/>
    <property type="match status" value="1"/>
</dbReference>
<evidence type="ECO:0000256" key="7">
    <source>
        <dbReference type="ARBA" id="ARBA00047899"/>
    </source>
</evidence>
<reference evidence="11" key="1">
    <citation type="journal article" date="2014" name="Science">
        <title>Ancient hybridizations among the ancestral genomes of bread wheat.</title>
        <authorList>
            <consortium name="International Wheat Genome Sequencing Consortium,"/>
            <person name="Marcussen T."/>
            <person name="Sandve S.R."/>
            <person name="Heier L."/>
            <person name="Spannagl M."/>
            <person name="Pfeifer M."/>
            <person name="Jakobsen K.S."/>
            <person name="Wulff B.B."/>
            <person name="Steuernagel B."/>
            <person name="Mayer K.F."/>
            <person name="Olsen O.A."/>
        </authorList>
    </citation>
    <scope>NUCLEOTIDE SEQUENCE [LARGE SCALE GENOMIC DNA]</scope>
    <source>
        <strain evidence="11">cv. AL8/78</strain>
    </source>
</reference>
<protein>
    <recommendedName>
        <fullName evidence="1">non-specific serine/threonine protein kinase</fullName>
        <ecNumber evidence="1">2.7.11.1</ecNumber>
    </recommendedName>
</protein>
<dbReference type="GO" id="GO:0005524">
    <property type="term" value="F:ATP binding"/>
    <property type="evidence" value="ECO:0007669"/>
    <property type="project" value="UniProtKB-KW"/>
</dbReference>
<accession>A0A453PRW1</accession>
<dbReference type="EnsemblPlants" id="AET6Gv20826500.23">
    <property type="protein sequence ID" value="AET6Gv20826500.23"/>
    <property type="gene ID" value="AET6Gv20826500"/>
</dbReference>
<name>A0A453PRW1_AEGTS</name>
<dbReference type="PROSITE" id="PS50011">
    <property type="entry name" value="PROTEIN_KINASE_DOM"/>
    <property type="match status" value="1"/>
</dbReference>
<evidence type="ECO:0000256" key="1">
    <source>
        <dbReference type="ARBA" id="ARBA00012513"/>
    </source>
</evidence>
<keyword evidence="3" id="KW-0808">Transferase</keyword>
<evidence type="ECO:0000313" key="10">
    <source>
        <dbReference type="EnsemblPlants" id="AET6Gv20826500.23"/>
    </source>
</evidence>
<evidence type="ECO:0000256" key="2">
    <source>
        <dbReference type="ARBA" id="ARBA00022527"/>
    </source>
</evidence>
<feature type="domain" description="Protein kinase" evidence="9">
    <location>
        <begin position="1"/>
        <end position="254"/>
    </location>
</feature>
<evidence type="ECO:0000313" key="11">
    <source>
        <dbReference type="Proteomes" id="UP000015105"/>
    </source>
</evidence>
<reference evidence="10" key="4">
    <citation type="submission" date="2019-03" db="UniProtKB">
        <authorList>
            <consortium name="EnsemblPlants"/>
        </authorList>
    </citation>
    <scope>IDENTIFICATION</scope>
</reference>
<proteinExistence type="predicted"/>
<comment type="catalytic activity">
    <reaction evidence="7">
        <text>L-threonyl-[protein] + ATP = O-phospho-L-threonyl-[protein] + ADP + H(+)</text>
        <dbReference type="Rhea" id="RHEA:46608"/>
        <dbReference type="Rhea" id="RHEA-COMP:11060"/>
        <dbReference type="Rhea" id="RHEA-COMP:11605"/>
        <dbReference type="ChEBI" id="CHEBI:15378"/>
        <dbReference type="ChEBI" id="CHEBI:30013"/>
        <dbReference type="ChEBI" id="CHEBI:30616"/>
        <dbReference type="ChEBI" id="CHEBI:61977"/>
        <dbReference type="ChEBI" id="CHEBI:456216"/>
        <dbReference type="EC" id="2.7.11.1"/>
    </reaction>
</comment>